<accession>A0A2I1CQZ7</accession>
<evidence type="ECO:0000313" key="4">
    <source>
        <dbReference type="Proteomes" id="UP000234254"/>
    </source>
</evidence>
<keyword evidence="4" id="KW-1185">Reference proteome</keyword>
<dbReference type="VEuPathDB" id="FungiDB:P168DRAFT_313577"/>
<dbReference type="SUPFAM" id="SSF53067">
    <property type="entry name" value="Actin-like ATPase domain"/>
    <property type="match status" value="2"/>
</dbReference>
<dbReference type="Proteomes" id="UP000234254">
    <property type="component" value="Unassembled WGS sequence"/>
</dbReference>
<comment type="caution">
    <text evidence="3">The sequence shown here is derived from an EMBL/GenBank/DDBJ whole genome shotgun (WGS) entry which is preliminary data.</text>
</comment>
<dbReference type="PANTHER" id="PTHR14187">
    <property type="entry name" value="ALPHA KINASE/ELONGATION FACTOR 2 KINASE"/>
    <property type="match status" value="1"/>
</dbReference>
<gene>
    <name evidence="3" type="ORF">P168DRAFT_313577</name>
</gene>
<protein>
    <submittedName>
        <fullName evidence="3">Actin-like ATPase domain-containing protein</fullName>
    </submittedName>
</protein>
<organism evidence="3 4">
    <name type="scientific">Aspergillus campestris (strain IBT 28561)</name>
    <dbReference type="NCBI Taxonomy" id="1392248"/>
    <lineage>
        <taxon>Eukaryota</taxon>
        <taxon>Fungi</taxon>
        <taxon>Dikarya</taxon>
        <taxon>Ascomycota</taxon>
        <taxon>Pezizomycotina</taxon>
        <taxon>Eurotiomycetes</taxon>
        <taxon>Eurotiomycetidae</taxon>
        <taxon>Eurotiales</taxon>
        <taxon>Aspergillaceae</taxon>
        <taxon>Aspergillus</taxon>
        <taxon>Aspergillus subgen. Circumdati</taxon>
    </lineage>
</organism>
<proteinExistence type="predicted"/>
<keyword evidence="1" id="KW-0547">Nucleotide-binding</keyword>
<reference evidence="3" key="1">
    <citation type="submission" date="2016-12" db="EMBL/GenBank/DDBJ databases">
        <title>The genomes of Aspergillus section Nigri reveals drivers in fungal speciation.</title>
        <authorList>
            <consortium name="DOE Joint Genome Institute"/>
            <person name="Vesth T.C."/>
            <person name="Nybo J."/>
            <person name="Theobald S."/>
            <person name="Brandl J."/>
            <person name="Frisvad J.C."/>
            <person name="Nielsen K.F."/>
            <person name="Lyhne E.K."/>
            <person name="Kogle M.E."/>
            <person name="Kuo A."/>
            <person name="Riley R."/>
            <person name="Clum A."/>
            <person name="Nolan M."/>
            <person name="Lipzen A."/>
            <person name="Salamov A."/>
            <person name="Henrissat B."/>
            <person name="Wiebenga A."/>
            <person name="De vries R.P."/>
            <person name="Grigoriev I.V."/>
            <person name="Mortensen U.H."/>
            <person name="Andersen M.R."/>
            <person name="Baker S.E."/>
        </authorList>
    </citation>
    <scope>NUCLEOTIDE SEQUENCE</scope>
    <source>
        <strain evidence="3">IBT 28561</strain>
    </source>
</reference>
<dbReference type="OrthoDB" id="2963168at2759"/>
<name>A0A2I1CQZ7_ASPC2</name>
<dbReference type="PANTHER" id="PTHR14187:SF81">
    <property type="entry name" value="HSP70 FAMILY PROTEIN (AFU_ORTHOLOGUE AFUA_4G14040)"/>
    <property type="match status" value="1"/>
</dbReference>
<dbReference type="InterPro" id="IPR013126">
    <property type="entry name" value="Hsp_70_fam"/>
</dbReference>
<dbReference type="RefSeq" id="XP_024688645.1">
    <property type="nucleotide sequence ID" value="XM_024839678.1"/>
</dbReference>
<dbReference type="Gene3D" id="3.90.640.10">
    <property type="entry name" value="Actin, Chain A, domain 4"/>
    <property type="match status" value="1"/>
</dbReference>
<dbReference type="Gene3D" id="3.30.420.40">
    <property type="match status" value="2"/>
</dbReference>
<dbReference type="PRINTS" id="PR00301">
    <property type="entry name" value="HEATSHOCK70"/>
</dbReference>
<dbReference type="AlphaFoldDB" id="A0A2I1CQZ7"/>
<evidence type="ECO:0000256" key="1">
    <source>
        <dbReference type="ARBA" id="ARBA00022741"/>
    </source>
</evidence>
<dbReference type="GO" id="GO:0005524">
    <property type="term" value="F:ATP binding"/>
    <property type="evidence" value="ECO:0007669"/>
    <property type="project" value="UniProtKB-KW"/>
</dbReference>
<dbReference type="Pfam" id="PF00012">
    <property type="entry name" value="HSP70"/>
    <property type="match status" value="1"/>
</dbReference>
<dbReference type="GeneID" id="36547202"/>
<sequence length="594" mass="64914">MSSVRKIVVGVDYGTTCTGVRFIGTSTLATPATAPNPHIDTIGDWPRTSGQGKVPSRIAYTEPHECVQPQRRAWGFGVQPGMTSCSWTKLLLDVDANLTEFDDDALNHAAALGIFHLPAGKAPVDVVADYLCYIYEHIWKALNKSVGTGPKCLSLEFWFTVPATWSEQAQIKTKEAASRAGFGQRPGDKLFIMTEPEAAAQAVFHEYPADFKPGDGVLICDCGGGTVDIATYLVADITPTLHVRKITAVQGGKCGGTAVDSRFYQLMTIRFGSAFEGLPCKQIAPGSKFMDAFETAKRAFSGVPGDAVRLPLRMKPNHIDAGHYYSGHILLSSGDLQSLFDPVVSRIINLINTQVKAADKAYGYRVINKIVIVGGFGASPYLQGALRRYTQSGKLLVTIPTNPELAVASGAALRGLHGHTTVTQRCPQHYGFETSRPFCADVDPDHVSGWDIFNEVKVVNGVASWVVSKDERYPQGHRHVQSLSWIYQPGDLLTSPIPIYACRLPVAPPTIDHRSVCLVGQVLADFTPLSLDEFSHRVVDGQMMYRFECHVETTFDAERNVLQFAVQALGKTIGNESLEMRDIDLQRRPWASSK</sequence>
<dbReference type="CDD" id="cd10170">
    <property type="entry name" value="ASKHA_NBD_HSP70"/>
    <property type="match status" value="1"/>
</dbReference>
<evidence type="ECO:0000256" key="2">
    <source>
        <dbReference type="ARBA" id="ARBA00022840"/>
    </source>
</evidence>
<dbReference type="EMBL" id="MSFM01000016">
    <property type="protein sequence ID" value="PKY00051.1"/>
    <property type="molecule type" value="Genomic_DNA"/>
</dbReference>
<evidence type="ECO:0000313" key="3">
    <source>
        <dbReference type="EMBL" id="PKY00051.1"/>
    </source>
</evidence>
<dbReference type="GO" id="GO:0140662">
    <property type="term" value="F:ATP-dependent protein folding chaperone"/>
    <property type="evidence" value="ECO:0007669"/>
    <property type="project" value="InterPro"/>
</dbReference>
<dbReference type="InterPro" id="IPR043129">
    <property type="entry name" value="ATPase_NBD"/>
</dbReference>
<keyword evidence="2" id="KW-0067">ATP-binding</keyword>